<proteinExistence type="predicted"/>
<dbReference type="Proteomes" id="UP001276659">
    <property type="component" value="Unassembled WGS sequence"/>
</dbReference>
<keyword evidence="2" id="KW-1185">Reference proteome</keyword>
<comment type="caution">
    <text evidence="1">The sequence shown here is derived from an EMBL/GenBank/DDBJ whole genome shotgun (WGS) entry which is preliminary data.</text>
</comment>
<protein>
    <submittedName>
        <fullName evidence="1">Uncharacterized protein</fullName>
    </submittedName>
</protein>
<dbReference type="EMBL" id="JASNWA010000011">
    <property type="protein sequence ID" value="KAK3167254.1"/>
    <property type="molecule type" value="Genomic_DNA"/>
</dbReference>
<sequence length="290" mass="32923">MDISRAVVELKCGHPALEKLYAQLLCTLFDVKFLETVVGNVENCSNVSGPMKRIAHEFLFEHWLKILLVTRSTVDANLNDIQEDAHRLQYDFKTNDIDTAYTDTLNDFLRKWTGLRNKVQFIMMEARACIDNALLDKDNAIAQQSLQPNQLQSLQHATPGDILYVCGLSEIKRKKFLADAMELWKDVQNSPPPDLSVIAGESIQYWKLVQMSQRAREALRKSQQRLYIRLWEIEHPGEEYAEPPLVPKPENLNLPSLFGPAFLAMARNQPMGMAPGRGLGPQYPGNSAQD</sequence>
<name>A0AAD9YWG8_9LECA</name>
<reference evidence="1" key="1">
    <citation type="submission" date="2022-11" db="EMBL/GenBank/DDBJ databases">
        <title>Chromosomal genome sequence assembly and mating type (MAT) locus characterization of the leprose asexual lichenized fungus Lepraria neglecta (Nyl.) Erichsen.</title>
        <authorList>
            <person name="Allen J.L."/>
            <person name="Pfeffer B."/>
        </authorList>
    </citation>
    <scope>NUCLEOTIDE SEQUENCE</scope>
    <source>
        <strain evidence="1">Allen 5258</strain>
    </source>
</reference>
<dbReference type="AlphaFoldDB" id="A0AAD9YWG8"/>
<organism evidence="1 2">
    <name type="scientific">Lepraria neglecta</name>
    <dbReference type="NCBI Taxonomy" id="209136"/>
    <lineage>
        <taxon>Eukaryota</taxon>
        <taxon>Fungi</taxon>
        <taxon>Dikarya</taxon>
        <taxon>Ascomycota</taxon>
        <taxon>Pezizomycotina</taxon>
        <taxon>Lecanoromycetes</taxon>
        <taxon>OSLEUM clade</taxon>
        <taxon>Lecanoromycetidae</taxon>
        <taxon>Lecanorales</taxon>
        <taxon>Lecanorineae</taxon>
        <taxon>Stereocaulaceae</taxon>
        <taxon>Lepraria</taxon>
    </lineage>
</organism>
<evidence type="ECO:0000313" key="2">
    <source>
        <dbReference type="Proteomes" id="UP001276659"/>
    </source>
</evidence>
<evidence type="ECO:0000313" key="1">
    <source>
        <dbReference type="EMBL" id="KAK3167254.1"/>
    </source>
</evidence>
<accession>A0AAD9YWG8</accession>
<gene>
    <name evidence="1" type="ORF">OEA41_010380</name>
</gene>